<dbReference type="Gene3D" id="3.10.450.50">
    <property type="match status" value="1"/>
</dbReference>
<dbReference type="EMBL" id="CAFABA010000090">
    <property type="protein sequence ID" value="CAB4834175.1"/>
    <property type="molecule type" value="Genomic_DNA"/>
</dbReference>
<evidence type="ECO:0000313" key="1">
    <source>
        <dbReference type="EMBL" id="CAB4834175.1"/>
    </source>
</evidence>
<dbReference type="SUPFAM" id="SSF54427">
    <property type="entry name" value="NTF2-like"/>
    <property type="match status" value="1"/>
</dbReference>
<name>A0A6J7AMS2_9ZZZZ</name>
<protein>
    <submittedName>
        <fullName evidence="1">Unannotated protein</fullName>
    </submittedName>
</protein>
<proteinExistence type="predicted"/>
<reference evidence="1" key="1">
    <citation type="submission" date="2020-05" db="EMBL/GenBank/DDBJ databases">
        <authorList>
            <person name="Chiriac C."/>
            <person name="Salcher M."/>
            <person name="Ghai R."/>
            <person name="Kavagutti S V."/>
        </authorList>
    </citation>
    <scope>NUCLEOTIDE SEQUENCE</scope>
</reference>
<dbReference type="AlphaFoldDB" id="A0A6J7AMS2"/>
<dbReference type="InterPro" id="IPR032710">
    <property type="entry name" value="NTF2-like_dom_sf"/>
</dbReference>
<sequence length="190" mass="21429">MHSETRSIEPASGYRAVDARLARTTNERHRLVLSVLRDHLYAECTKDFPLLLSTLSADPDYNFWIEGAGFGAGPKGLAAVTAHYENLYRENRHVCDYRIERIVVDDDCIVTEGWFDQVFPGRVLESRGVAIDDPDAVYALRMRLLLLWPYDADGKLVGEDSYSNGSMYAPENLRKLAPEEVPAQFFEAVG</sequence>
<gene>
    <name evidence="1" type="ORF">UFOPK3139_02001</name>
</gene>
<accession>A0A6J7AMS2</accession>
<organism evidence="1">
    <name type="scientific">freshwater metagenome</name>
    <dbReference type="NCBI Taxonomy" id="449393"/>
    <lineage>
        <taxon>unclassified sequences</taxon>
        <taxon>metagenomes</taxon>
        <taxon>ecological metagenomes</taxon>
    </lineage>
</organism>